<evidence type="ECO:0000256" key="6">
    <source>
        <dbReference type="ARBA" id="ARBA00023004"/>
    </source>
</evidence>
<keyword evidence="10" id="KW-1133">Transmembrane helix</keyword>
<dbReference type="KEGG" id="jre:108984016"/>
<protein>
    <submittedName>
        <fullName evidence="12">Alkane hydroxylase MAH1-like</fullName>
    </submittedName>
</protein>
<dbReference type="InterPro" id="IPR002401">
    <property type="entry name" value="Cyt_P450_E_grp-I"/>
</dbReference>
<evidence type="ECO:0000256" key="5">
    <source>
        <dbReference type="ARBA" id="ARBA00023002"/>
    </source>
</evidence>
<comment type="cofactor">
    <cofactor evidence="1 8">
        <name>heme</name>
        <dbReference type="ChEBI" id="CHEBI:30413"/>
    </cofactor>
</comment>
<dbReference type="PRINTS" id="PR00463">
    <property type="entry name" value="EP450I"/>
</dbReference>
<evidence type="ECO:0000256" key="2">
    <source>
        <dbReference type="ARBA" id="ARBA00010617"/>
    </source>
</evidence>
<keyword evidence="10" id="KW-0812">Transmembrane</keyword>
<dbReference type="InterPro" id="IPR017972">
    <property type="entry name" value="Cyt_P450_CS"/>
</dbReference>
<accession>A0A2I4DW64</accession>
<dbReference type="STRING" id="51240.A0A2I4DW64"/>
<dbReference type="GeneID" id="108984016"/>
<evidence type="ECO:0000256" key="4">
    <source>
        <dbReference type="ARBA" id="ARBA00022723"/>
    </source>
</evidence>
<evidence type="ECO:0000313" key="12">
    <source>
        <dbReference type="RefSeq" id="XP_018811387.2"/>
    </source>
</evidence>
<dbReference type="PROSITE" id="PS00086">
    <property type="entry name" value="CYTOCHROME_P450"/>
    <property type="match status" value="1"/>
</dbReference>
<evidence type="ECO:0000313" key="11">
    <source>
        <dbReference type="Proteomes" id="UP000235220"/>
    </source>
</evidence>
<dbReference type="PRINTS" id="PR00385">
    <property type="entry name" value="P450"/>
</dbReference>
<keyword evidence="3 8" id="KW-0349">Heme</keyword>
<feature type="binding site" description="axial binding residue" evidence="8">
    <location>
        <position position="479"/>
    </location>
    <ligand>
        <name>heme</name>
        <dbReference type="ChEBI" id="CHEBI:30413"/>
    </ligand>
    <ligandPart>
        <name>Fe</name>
        <dbReference type="ChEBI" id="CHEBI:18248"/>
    </ligandPart>
</feature>
<keyword evidence="4 8" id="KW-0479">Metal-binding</keyword>
<dbReference type="GO" id="GO:0005506">
    <property type="term" value="F:iron ion binding"/>
    <property type="evidence" value="ECO:0007669"/>
    <property type="project" value="InterPro"/>
</dbReference>
<dbReference type="InParanoid" id="A0A2I4DW64"/>
<evidence type="ECO:0000256" key="9">
    <source>
        <dbReference type="RuleBase" id="RU000461"/>
    </source>
</evidence>
<dbReference type="Pfam" id="PF00067">
    <property type="entry name" value="p450"/>
    <property type="match status" value="1"/>
</dbReference>
<feature type="transmembrane region" description="Helical" evidence="10">
    <location>
        <begin position="31"/>
        <end position="51"/>
    </location>
</feature>
<comment type="similarity">
    <text evidence="2 9">Belongs to the cytochrome P450 family.</text>
</comment>
<proteinExistence type="inferred from homology"/>
<reference evidence="12" key="1">
    <citation type="submission" date="2025-08" db="UniProtKB">
        <authorList>
            <consortium name="RefSeq"/>
        </authorList>
    </citation>
    <scope>IDENTIFICATION</scope>
    <source>
        <tissue evidence="12">Leaves</tissue>
    </source>
</reference>
<dbReference type="GO" id="GO:0006629">
    <property type="term" value="P:lipid metabolic process"/>
    <property type="evidence" value="ECO:0007669"/>
    <property type="project" value="UniProtKB-ARBA"/>
</dbReference>
<evidence type="ECO:0000256" key="7">
    <source>
        <dbReference type="ARBA" id="ARBA00023033"/>
    </source>
</evidence>
<dbReference type="SUPFAM" id="SSF48264">
    <property type="entry name" value="Cytochrome P450"/>
    <property type="match status" value="1"/>
</dbReference>
<name>A0A2I4DW64_JUGRE</name>
<evidence type="ECO:0000256" key="1">
    <source>
        <dbReference type="ARBA" id="ARBA00001971"/>
    </source>
</evidence>
<dbReference type="Proteomes" id="UP000235220">
    <property type="component" value="Chromosome 1"/>
</dbReference>
<gene>
    <name evidence="12" type="primary">LOC108984016</name>
</gene>
<keyword evidence="5 9" id="KW-0560">Oxidoreductase</keyword>
<sequence length="533" mass="61130">MDKTLACRSHPTKLPHFSFLRKASLHTTTMAVLRYAEIIVAFLSFIMLSYWRRNRHLTIINWPVVGMLPGLLQNVQHAHEYVTGILKHHGGTFEFKGPWLTSMNYVITSDPANIHHILSRNFSNYEKGPVFREIFEPLGDGIFNSDSDSWKNQRKLIQSLIKNNKFELFFQKVVREKLEKSLIPVLDRVSSLGNEVDLQDVFQRFTFDNICLMVLGFDTNCLSIDLPSVAYEKAFDQIEESIFYRHVVPESIWKLQRWLQIGEEKRLADAWKVFDQFINECISSKREELNRGKTQKVETAESDLLTAYIEQGGGEMDGFAKPNKFLRDAAFNLLLAGRDTVSAGLTWLLWLVATHPSVETRILEEIRETLLVNNEIEWGIDKLSGLVYLHGAICESLRLFPSVPLEHKHAVQSDVLPSGHCIGPNTRLLFSLYSVGRMESIWGKDCLEFKPERWISERGRVAHVPSYKFIAFNAGPRTCLGKDMSFIQMKMVASTLIWNYHVQVVEGHPVSPSISIILHMKHGLKVNLSKRCI</sequence>
<dbReference type="Gene3D" id="1.10.630.10">
    <property type="entry name" value="Cytochrome P450"/>
    <property type="match status" value="1"/>
</dbReference>
<evidence type="ECO:0000256" key="3">
    <source>
        <dbReference type="ARBA" id="ARBA00022617"/>
    </source>
</evidence>
<dbReference type="AlphaFoldDB" id="A0A2I4DW64"/>
<organism evidence="11 12">
    <name type="scientific">Juglans regia</name>
    <name type="common">English walnut</name>
    <dbReference type="NCBI Taxonomy" id="51240"/>
    <lineage>
        <taxon>Eukaryota</taxon>
        <taxon>Viridiplantae</taxon>
        <taxon>Streptophyta</taxon>
        <taxon>Embryophyta</taxon>
        <taxon>Tracheophyta</taxon>
        <taxon>Spermatophyta</taxon>
        <taxon>Magnoliopsida</taxon>
        <taxon>eudicotyledons</taxon>
        <taxon>Gunneridae</taxon>
        <taxon>Pentapetalae</taxon>
        <taxon>rosids</taxon>
        <taxon>fabids</taxon>
        <taxon>Fagales</taxon>
        <taxon>Juglandaceae</taxon>
        <taxon>Juglans</taxon>
    </lineage>
</organism>
<dbReference type="RefSeq" id="XP_018811387.2">
    <property type="nucleotide sequence ID" value="XM_018955842.2"/>
</dbReference>
<dbReference type="OrthoDB" id="1470350at2759"/>
<keyword evidence="6 8" id="KW-0408">Iron</keyword>
<dbReference type="GO" id="GO:0004497">
    <property type="term" value="F:monooxygenase activity"/>
    <property type="evidence" value="ECO:0007669"/>
    <property type="project" value="UniProtKB-KW"/>
</dbReference>
<keyword evidence="11" id="KW-1185">Reference proteome</keyword>
<evidence type="ECO:0000256" key="8">
    <source>
        <dbReference type="PIRSR" id="PIRSR602401-1"/>
    </source>
</evidence>
<dbReference type="InterPro" id="IPR001128">
    <property type="entry name" value="Cyt_P450"/>
</dbReference>
<dbReference type="PANTHER" id="PTHR24296">
    <property type="entry name" value="CYTOCHROME P450"/>
    <property type="match status" value="1"/>
</dbReference>
<dbReference type="GO" id="GO:0020037">
    <property type="term" value="F:heme binding"/>
    <property type="evidence" value="ECO:0007669"/>
    <property type="project" value="InterPro"/>
</dbReference>
<keyword evidence="7 9" id="KW-0503">Monooxygenase</keyword>
<dbReference type="FunCoup" id="A0A2I4DW64">
    <property type="interactions" value="230"/>
</dbReference>
<dbReference type="InterPro" id="IPR036396">
    <property type="entry name" value="Cyt_P450_sf"/>
</dbReference>
<dbReference type="CDD" id="cd11064">
    <property type="entry name" value="CYP86A"/>
    <property type="match status" value="1"/>
</dbReference>
<keyword evidence="10" id="KW-0472">Membrane</keyword>
<evidence type="ECO:0000256" key="10">
    <source>
        <dbReference type="SAM" id="Phobius"/>
    </source>
</evidence>
<dbReference type="GO" id="GO:0016705">
    <property type="term" value="F:oxidoreductase activity, acting on paired donors, with incorporation or reduction of molecular oxygen"/>
    <property type="evidence" value="ECO:0007669"/>
    <property type="project" value="InterPro"/>
</dbReference>